<reference evidence="3 4" key="1">
    <citation type="submission" date="2019-01" db="EMBL/GenBank/DDBJ databases">
        <title>Draft genome sequences of three monokaryotic isolates of the white-rot basidiomycete fungus Dichomitus squalens.</title>
        <authorList>
            <consortium name="DOE Joint Genome Institute"/>
            <person name="Lopez S.C."/>
            <person name="Andreopoulos B."/>
            <person name="Pangilinan J."/>
            <person name="Lipzen A."/>
            <person name="Riley R."/>
            <person name="Ahrendt S."/>
            <person name="Ng V."/>
            <person name="Barry K."/>
            <person name="Daum C."/>
            <person name="Grigoriev I.V."/>
            <person name="Hilden K.S."/>
            <person name="Makela M.R."/>
            <person name="de Vries R.P."/>
        </authorList>
    </citation>
    <scope>NUCLEOTIDE SEQUENCE [LARGE SCALE GENOMIC DNA]</scope>
    <source>
        <strain evidence="3 4">CBS 464.89</strain>
    </source>
</reference>
<gene>
    <name evidence="3" type="ORF">BD310DRAFT_1001876</name>
</gene>
<organism evidence="3 4">
    <name type="scientific">Dichomitus squalens</name>
    <dbReference type="NCBI Taxonomy" id="114155"/>
    <lineage>
        <taxon>Eukaryota</taxon>
        <taxon>Fungi</taxon>
        <taxon>Dikarya</taxon>
        <taxon>Basidiomycota</taxon>
        <taxon>Agaricomycotina</taxon>
        <taxon>Agaricomycetes</taxon>
        <taxon>Polyporales</taxon>
        <taxon>Polyporaceae</taxon>
        <taxon>Dichomitus</taxon>
    </lineage>
</organism>
<feature type="compositionally biased region" description="Polar residues" evidence="1">
    <location>
        <begin position="138"/>
        <end position="152"/>
    </location>
</feature>
<dbReference type="InterPro" id="IPR000073">
    <property type="entry name" value="AB_hydrolase_1"/>
</dbReference>
<feature type="compositionally biased region" description="Basic and acidic residues" evidence="1">
    <location>
        <begin position="1"/>
        <end position="11"/>
    </location>
</feature>
<dbReference type="EMBL" id="ML145085">
    <property type="protein sequence ID" value="TBU64901.1"/>
    <property type="molecule type" value="Genomic_DNA"/>
</dbReference>
<feature type="region of interest" description="Disordered" evidence="1">
    <location>
        <begin position="242"/>
        <end position="408"/>
    </location>
</feature>
<dbReference type="PANTHER" id="PTHR43433">
    <property type="entry name" value="HYDROLASE, ALPHA/BETA FOLD FAMILY PROTEIN"/>
    <property type="match status" value="1"/>
</dbReference>
<dbReference type="Pfam" id="PF00561">
    <property type="entry name" value="Abhydrolase_1"/>
    <property type="match status" value="1"/>
</dbReference>
<dbReference type="Proteomes" id="UP000292082">
    <property type="component" value="Unassembled WGS sequence"/>
</dbReference>
<name>A0A4Q9QCS6_9APHY</name>
<dbReference type="PANTHER" id="PTHR43433:SF10">
    <property type="entry name" value="AB HYDROLASE-1 DOMAIN-CONTAINING PROTEIN"/>
    <property type="match status" value="1"/>
</dbReference>
<evidence type="ECO:0000313" key="3">
    <source>
        <dbReference type="EMBL" id="TBU64901.1"/>
    </source>
</evidence>
<feature type="compositionally biased region" description="Basic and acidic residues" evidence="1">
    <location>
        <begin position="94"/>
        <end position="109"/>
    </location>
</feature>
<feature type="compositionally biased region" description="Polar residues" evidence="1">
    <location>
        <begin position="777"/>
        <end position="793"/>
    </location>
</feature>
<feature type="region of interest" description="Disordered" evidence="1">
    <location>
        <begin position="442"/>
        <end position="469"/>
    </location>
</feature>
<evidence type="ECO:0000313" key="4">
    <source>
        <dbReference type="Proteomes" id="UP000292082"/>
    </source>
</evidence>
<feature type="compositionally biased region" description="Polar residues" evidence="1">
    <location>
        <begin position="853"/>
        <end position="864"/>
    </location>
</feature>
<feature type="compositionally biased region" description="Low complexity" evidence="1">
    <location>
        <begin position="941"/>
        <end position="958"/>
    </location>
</feature>
<feature type="compositionally biased region" description="Basic and acidic residues" evidence="1">
    <location>
        <begin position="353"/>
        <end position="363"/>
    </location>
</feature>
<evidence type="ECO:0000256" key="1">
    <source>
        <dbReference type="SAM" id="MobiDB-lite"/>
    </source>
</evidence>
<feature type="region of interest" description="Disordered" evidence="1">
    <location>
        <begin position="700"/>
        <end position="748"/>
    </location>
</feature>
<sequence length="1081" mass="117809">MSTRVQAEERSLANGGGSWKSPKKPSFLSLRREHRSPEHEQSSPSAGGTRSHAEKPTSPSSFHAFQDVSRPVISRPQDLGGRHHNRRPSKQPSLRHEQSFPKSSRPREWEECDREDDTQGNFFDFPSVDERPTPSKGYESTNARSRTRSGPTKRSAYSRDSGGPYPYPLRDSNSSTLSHLEDAPQTPIDDPFLRDPIFGIASVVVAAPIAGVETMDALVDGMNEFGNDDHFMGLRGMSGRSSKFTKTGFHPLYHPPLPTPPPGVILGGARPRKHSSRSRDSDADEDEEEPARTRSPPPRPRKSPHRTPVRTASSTTVTSNTSPRPSTSPSVTDLSKQFPSPHRTVAPSISDIIRAHAPLEHSSRSRKSSYATSHGHDSIAPTVSSLGKHREVSQEPAAPPVDEEGDLVSRSSVDTLAEEIQRTIQAEKRSSVVPRTVHKARSFQQHQQHTAPEMTRTISSPRSDSRRESSIYSYNTTISDQPPLPPLDLMGLTKVPVNSPSQTIAQYLRSTRLTTLLRLTRSPHASRGNPLTVSLSDLGSPTGFPVVVFLGLGCVRHIMGLYDEMAECMGIRLITIDRWGLGRTEVPKSKSARGIPEWSSVVEEVLDQLDIGQCSVMAHSAGAPYAMAFANRYPERIRGDVCLLAPWVAGGEGGGYKWLKYVPNGLLKTAQAAEWKVQAWMLGKPPTIAFEGIGFNAKSPISSPPNSASSSTSALNSPPTTASTVTRGKMAAGQQEAEPRPSISSAAFSEYDDLRDFEGRFDSRSTLGRNSSSSYRNRTISDSRCGNPSTATRKPSKGFLGRFKSGNQEAQSPSNAKSSNGPAKKLKALRSMGSLKGRSRGNTPKMSDPPVPTSQWIPTPTLSDNAEIGLGLDQFDWTDPAMLETGPPSPASMKKPRDLPRLDLSKDGSMASISSPRAGGRRSVSFGAASPTSPSLSFLQSPQTATIKTTPTSTPTSTQGFQAALGNALIAASHSESSKGTHSDLLQILNHDRLPMGFSYHAYPHSVRVWYGDRDEKIAEHAVRWMENAMGPDKCQVKVVKGAEHALMYKSSVVIEVLEHFTQYWRDCELPCCSISRQYAD</sequence>
<evidence type="ECO:0000259" key="2">
    <source>
        <dbReference type="Pfam" id="PF00561"/>
    </source>
</evidence>
<feature type="region of interest" description="Disordered" evidence="1">
    <location>
        <begin position="761"/>
        <end position="865"/>
    </location>
</feature>
<feature type="compositionally biased region" description="Basic residues" evidence="1">
    <location>
        <begin position="299"/>
        <end position="308"/>
    </location>
</feature>
<feature type="region of interest" description="Disordered" evidence="1">
    <location>
        <begin position="878"/>
        <end position="959"/>
    </location>
</feature>
<dbReference type="AlphaFoldDB" id="A0A4Q9QCS6"/>
<dbReference type="STRING" id="114155.A0A4Q9QCS6"/>
<feature type="region of interest" description="Disordered" evidence="1">
    <location>
        <begin position="1"/>
        <end position="188"/>
    </location>
</feature>
<feature type="compositionally biased region" description="Low complexity" evidence="1">
    <location>
        <begin position="700"/>
        <end position="724"/>
    </location>
</feature>
<feature type="compositionally biased region" description="Basic and acidic residues" evidence="1">
    <location>
        <begin position="895"/>
        <end position="906"/>
    </location>
</feature>
<accession>A0A4Q9QCS6</accession>
<protein>
    <recommendedName>
        <fullName evidence="2">AB hydrolase-1 domain-containing protein</fullName>
    </recommendedName>
</protein>
<feature type="compositionally biased region" description="Polar residues" evidence="1">
    <location>
        <begin position="805"/>
        <end position="821"/>
    </location>
</feature>
<proteinExistence type="predicted"/>
<dbReference type="SUPFAM" id="SSF53474">
    <property type="entry name" value="alpha/beta-Hydrolases"/>
    <property type="match status" value="1"/>
</dbReference>
<dbReference type="Gene3D" id="3.40.50.1820">
    <property type="entry name" value="alpha/beta hydrolase"/>
    <property type="match status" value="1"/>
</dbReference>
<feature type="compositionally biased region" description="Low complexity" evidence="1">
    <location>
        <begin position="764"/>
        <end position="776"/>
    </location>
</feature>
<dbReference type="InterPro" id="IPR029058">
    <property type="entry name" value="AB_hydrolase_fold"/>
</dbReference>
<feature type="compositionally biased region" description="Pro residues" evidence="1">
    <location>
        <begin position="253"/>
        <end position="263"/>
    </location>
</feature>
<feature type="compositionally biased region" description="Low complexity" evidence="1">
    <location>
        <begin position="309"/>
        <end position="332"/>
    </location>
</feature>
<keyword evidence="4" id="KW-1185">Reference proteome</keyword>
<feature type="compositionally biased region" description="Polar residues" evidence="1">
    <location>
        <begin position="930"/>
        <end position="940"/>
    </location>
</feature>
<dbReference type="InterPro" id="IPR050471">
    <property type="entry name" value="AB_hydrolase"/>
</dbReference>
<feature type="domain" description="AB hydrolase-1" evidence="2">
    <location>
        <begin position="565"/>
        <end position="651"/>
    </location>
</feature>